<dbReference type="EMBL" id="NNAY01000071">
    <property type="protein sequence ID" value="OXU31277.1"/>
    <property type="molecule type" value="Genomic_DNA"/>
</dbReference>
<protein>
    <recommendedName>
        <fullName evidence="11">Ionotropic glutamate receptor C-terminal domain-containing protein</fullName>
    </recommendedName>
</protein>
<dbReference type="InterPro" id="IPR052192">
    <property type="entry name" value="Insect_Ionotropic_Sensory_Rcpt"/>
</dbReference>
<evidence type="ECO:0000256" key="1">
    <source>
        <dbReference type="ARBA" id="ARBA00004651"/>
    </source>
</evidence>
<dbReference type="GO" id="GO:0005886">
    <property type="term" value="C:plasma membrane"/>
    <property type="evidence" value="ECO:0007669"/>
    <property type="project" value="UniProtKB-SubCell"/>
</dbReference>
<evidence type="ECO:0008006" key="11">
    <source>
        <dbReference type="Google" id="ProtNLM"/>
    </source>
</evidence>
<proteinExistence type="predicted"/>
<gene>
    <name evidence="9" type="ORF">TSAR_011020</name>
</gene>
<dbReference type="PANTHER" id="PTHR42643:SF24">
    <property type="entry name" value="IONOTROPIC RECEPTOR 60A"/>
    <property type="match status" value="1"/>
</dbReference>
<feature type="transmembrane region" description="Helical" evidence="8">
    <location>
        <begin position="346"/>
        <end position="363"/>
    </location>
</feature>
<dbReference type="OrthoDB" id="7696986at2759"/>
<keyword evidence="2" id="KW-1003">Cell membrane</keyword>
<keyword evidence="6" id="KW-0675">Receptor</keyword>
<feature type="transmembrane region" description="Helical" evidence="8">
    <location>
        <begin position="295"/>
        <end position="315"/>
    </location>
</feature>
<organism evidence="9 10">
    <name type="scientific">Trichomalopsis sarcophagae</name>
    <dbReference type="NCBI Taxonomy" id="543379"/>
    <lineage>
        <taxon>Eukaryota</taxon>
        <taxon>Metazoa</taxon>
        <taxon>Ecdysozoa</taxon>
        <taxon>Arthropoda</taxon>
        <taxon>Hexapoda</taxon>
        <taxon>Insecta</taxon>
        <taxon>Pterygota</taxon>
        <taxon>Neoptera</taxon>
        <taxon>Endopterygota</taxon>
        <taxon>Hymenoptera</taxon>
        <taxon>Apocrita</taxon>
        <taxon>Proctotrupomorpha</taxon>
        <taxon>Chalcidoidea</taxon>
        <taxon>Pteromalidae</taxon>
        <taxon>Pteromalinae</taxon>
        <taxon>Trichomalopsis</taxon>
    </lineage>
</organism>
<evidence type="ECO:0000256" key="7">
    <source>
        <dbReference type="ARBA" id="ARBA00023180"/>
    </source>
</evidence>
<keyword evidence="7" id="KW-0325">Glycoprotein</keyword>
<evidence type="ECO:0000313" key="10">
    <source>
        <dbReference type="Proteomes" id="UP000215335"/>
    </source>
</evidence>
<dbReference type="PANTHER" id="PTHR42643">
    <property type="entry name" value="IONOTROPIC RECEPTOR 20A-RELATED"/>
    <property type="match status" value="1"/>
</dbReference>
<sequence length="569" mass="65370">MICFLNDGWVDVLLDKLNQEWRPFQVMVLRDSSYASFSEENVLFRKVTARLPVIAVELSKVTNANLFAISRSTTVCVIVQMSQDLQDDVHFELVRNSIDFIVRLSPSSARPRCLMLSGKKSYQSVNLLEKMSVYAWSLKFLDFAIISINSEDTIRVFTYYPFTKRLASHPKLFPDKLRDMNKYELKVPFIHSSPYMRQKQTGTYVGTEYSIAQFLSEFLNFKLTVLDYNSGYPALKHSVKDLENSLLNFLPFTMFLGHPLTWNNTKIEKGVVVTFDNFCAIVSPLATEAQVDSPIGVLLSFLVSMGSILVIVLGVNRLKIMKQNHNTFTVCQLILQKSLVRLPESIRDRIIFFFIIILSMTYFEDIYARLTELGLKNIPTPLSSFEDIDRSGLTPYIAEGIFKWMFDDSDADNQTSVEAVKRKTRTADANSCIKYIIEGQRVICFVFESKGKMYAQNNTNLDGTSNIRIADFKVVVNGKNFVFENASPYVEKFNQVIGKLLEANLVDHWNRYNVLTRTPDYFMSENNLLIMQMVCIFIFGFIVSTMVFFAELAWNYYRQNKRPSSVVAI</sequence>
<dbReference type="Proteomes" id="UP000215335">
    <property type="component" value="Unassembled WGS sequence"/>
</dbReference>
<dbReference type="SUPFAM" id="SSF53850">
    <property type="entry name" value="Periplasmic binding protein-like II"/>
    <property type="match status" value="1"/>
</dbReference>
<dbReference type="AlphaFoldDB" id="A0A232FLQ6"/>
<comment type="subcellular location">
    <subcellularLocation>
        <location evidence="1">Cell membrane</location>
        <topology evidence="1">Multi-pass membrane protein</topology>
    </subcellularLocation>
</comment>
<keyword evidence="4 8" id="KW-1133">Transmembrane helix</keyword>
<evidence type="ECO:0000313" key="9">
    <source>
        <dbReference type="EMBL" id="OXU31277.1"/>
    </source>
</evidence>
<evidence type="ECO:0000256" key="6">
    <source>
        <dbReference type="ARBA" id="ARBA00023170"/>
    </source>
</evidence>
<feature type="transmembrane region" description="Helical" evidence="8">
    <location>
        <begin position="529"/>
        <end position="554"/>
    </location>
</feature>
<keyword evidence="3 8" id="KW-0812">Transmembrane</keyword>
<evidence type="ECO:0000256" key="4">
    <source>
        <dbReference type="ARBA" id="ARBA00022989"/>
    </source>
</evidence>
<name>A0A232FLQ6_9HYME</name>
<accession>A0A232FLQ6</accession>
<evidence type="ECO:0000256" key="5">
    <source>
        <dbReference type="ARBA" id="ARBA00023136"/>
    </source>
</evidence>
<dbReference type="STRING" id="543379.A0A232FLQ6"/>
<evidence type="ECO:0000256" key="2">
    <source>
        <dbReference type="ARBA" id="ARBA00022475"/>
    </source>
</evidence>
<evidence type="ECO:0000256" key="8">
    <source>
        <dbReference type="SAM" id="Phobius"/>
    </source>
</evidence>
<reference evidence="9 10" key="1">
    <citation type="journal article" date="2017" name="Curr. Biol.">
        <title>The Evolution of Venom by Co-option of Single-Copy Genes.</title>
        <authorList>
            <person name="Martinson E.O."/>
            <person name="Mrinalini"/>
            <person name="Kelkar Y.D."/>
            <person name="Chang C.H."/>
            <person name="Werren J.H."/>
        </authorList>
    </citation>
    <scope>NUCLEOTIDE SEQUENCE [LARGE SCALE GENOMIC DNA]</scope>
    <source>
        <strain evidence="9 10">Alberta</strain>
        <tissue evidence="9">Whole body</tissue>
    </source>
</reference>
<evidence type="ECO:0000256" key="3">
    <source>
        <dbReference type="ARBA" id="ARBA00022692"/>
    </source>
</evidence>
<comment type="caution">
    <text evidence="9">The sequence shown here is derived from an EMBL/GenBank/DDBJ whole genome shotgun (WGS) entry which is preliminary data.</text>
</comment>
<keyword evidence="5 8" id="KW-0472">Membrane</keyword>
<keyword evidence="10" id="KW-1185">Reference proteome</keyword>